<keyword evidence="1" id="KW-1133">Transmembrane helix</keyword>
<keyword evidence="1" id="KW-0472">Membrane</keyword>
<sequence length="122" mass="14230">MIPAQTFRIIVAFHGAVWPLFFIGAAVWLFYTWYGLRSGRLLVASFVRMTQILLLMTGLISLYMYQFMPFYIVKGIIALFMIVLFEITRVLLKKKDYRNILSYGLLLLFSAVIVWIMGVYGR</sequence>
<comment type="caution">
    <text evidence="2">The sequence shown here is derived from an EMBL/GenBank/DDBJ whole genome shotgun (WGS) entry which is preliminary data.</text>
</comment>
<feature type="transmembrane region" description="Helical" evidence="1">
    <location>
        <begin position="6"/>
        <end position="34"/>
    </location>
</feature>
<feature type="transmembrane region" description="Helical" evidence="1">
    <location>
        <begin position="71"/>
        <end position="88"/>
    </location>
</feature>
<evidence type="ECO:0000313" key="2">
    <source>
        <dbReference type="EMBL" id="MBM7838608.1"/>
    </source>
</evidence>
<dbReference type="RefSeq" id="WP_204465825.1">
    <property type="nucleotide sequence ID" value="NZ_JAFBCV010000004.1"/>
</dbReference>
<evidence type="ECO:0000256" key="1">
    <source>
        <dbReference type="SAM" id="Phobius"/>
    </source>
</evidence>
<proteinExistence type="predicted"/>
<feature type="transmembrane region" description="Helical" evidence="1">
    <location>
        <begin position="100"/>
        <end position="120"/>
    </location>
</feature>
<dbReference type="Proteomes" id="UP001179280">
    <property type="component" value="Unassembled WGS sequence"/>
</dbReference>
<name>A0ABS2SSV7_9BACI</name>
<organism evidence="2 3">
    <name type="scientific">Shouchella xiaoxiensis</name>
    <dbReference type="NCBI Taxonomy" id="766895"/>
    <lineage>
        <taxon>Bacteria</taxon>
        <taxon>Bacillati</taxon>
        <taxon>Bacillota</taxon>
        <taxon>Bacilli</taxon>
        <taxon>Bacillales</taxon>
        <taxon>Bacillaceae</taxon>
        <taxon>Shouchella</taxon>
    </lineage>
</organism>
<reference evidence="2" key="1">
    <citation type="submission" date="2021-01" db="EMBL/GenBank/DDBJ databases">
        <title>Genomic Encyclopedia of Type Strains, Phase IV (KMG-IV): sequencing the most valuable type-strain genomes for metagenomic binning, comparative biology and taxonomic classification.</title>
        <authorList>
            <person name="Goeker M."/>
        </authorList>
    </citation>
    <scope>NUCLEOTIDE SEQUENCE</scope>
    <source>
        <strain evidence="2">DSM 21943</strain>
    </source>
</reference>
<dbReference type="EMBL" id="JAFBCV010000004">
    <property type="protein sequence ID" value="MBM7838608.1"/>
    <property type="molecule type" value="Genomic_DNA"/>
</dbReference>
<accession>A0ABS2SSV7</accession>
<protein>
    <submittedName>
        <fullName evidence="2">Membrane protein</fullName>
    </submittedName>
</protein>
<evidence type="ECO:0000313" key="3">
    <source>
        <dbReference type="Proteomes" id="UP001179280"/>
    </source>
</evidence>
<feature type="transmembrane region" description="Helical" evidence="1">
    <location>
        <begin position="46"/>
        <end position="65"/>
    </location>
</feature>
<keyword evidence="3" id="KW-1185">Reference proteome</keyword>
<gene>
    <name evidence="2" type="ORF">JOC54_001864</name>
</gene>
<keyword evidence="1" id="KW-0812">Transmembrane</keyword>